<protein>
    <recommendedName>
        <fullName evidence="2">Histidine phosphatase family</fullName>
    </recommendedName>
</protein>
<evidence type="ECO:0000313" key="1">
    <source>
        <dbReference type="EMBL" id="AUV58746.1"/>
    </source>
</evidence>
<dbReference type="InterPro" id="IPR029033">
    <property type="entry name" value="His_PPase_superfam"/>
</dbReference>
<name>A0A2K9V971_9VIRU</name>
<dbReference type="CDD" id="cd07040">
    <property type="entry name" value="HP"/>
    <property type="match status" value="1"/>
</dbReference>
<reference evidence="1" key="1">
    <citation type="submission" date="2018-01" db="EMBL/GenBank/DDBJ databases">
        <title>Draft genome sequence of Bandra megavirus.</title>
        <authorList>
            <person name="Chatterjee A."/>
            <person name="Yadav R."/>
            <person name="Kondabagil K."/>
        </authorList>
    </citation>
    <scope>NUCLEOTIDE SEQUENCE</scope>
    <source>
        <strain evidence="1">KK-1</strain>
    </source>
</reference>
<dbReference type="Gene3D" id="3.40.50.1240">
    <property type="entry name" value="Phosphoglycerate mutase-like"/>
    <property type="match status" value="1"/>
</dbReference>
<dbReference type="SUPFAM" id="SSF53254">
    <property type="entry name" value="Phosphoglycerate mutase-like"/>
    <property type="match status" value="1"/>
</dbReference>
<accession>A0A2K9V971</accession>
<proteinExistence type="predicted"/>
<organism evidence="1">
    <name type="scientific">Bandra megavirus</name>
    <dbReference type="NCBI Taxonomy" id="2071566"/>
    <lineage>
        <taxon>Viruses</taxon>
        <taxon>Varidnaviria</taxon>
        <taxon>Bamfordvirae</taxon>
        <taxon>Nucleocytoviricota</taxon>
        <taxon>Megaviricetes</taxon>
        <taxon>Imitervirales</taxon>
        <taxon>Mimiviridae</taxon>
        <taxon>Megamimivirinae</taxon>
        <taxon>Megavirus</taxon>
    </lineage>
</organism>
<evidence type="ECO:0008006" key="2">
    <source>
        <dbReference type="Google" id="ProtNLM"/>
    </source>
</evidence>
<sequence>MEYTNSETTNMNNFSDGIEIRKKIIIDWIRHAESCANLDSNNYHDKNIYPNRAIGYDLITPSDTNIIEPTTKKFGDKLRTFTTKIKAVAKYHPNLSFIGTQQAVLLGSTLVNNHITYDAVFVSPTIRAIMTAMMVFRGFPIIIYVVPYISEGLNLAKNHDNQNTALKSDLLKRQVLFIKDWLENNWISNFDDIYVMNILVDLHKSMSELIHNEAANEIIKIIDEIIQCRPSLQKSGVPIDSYGDVCDTIGKIKNILSILQQKFININDNNEFIDPNIENIYLSLNQILDPKFLRGPPVNFDIIQYFEKKEEQIIPNDHNYYIHQNLRKPDLSKFYSIILPTIFKMNILDDKNKFIHIACVSHGGAMKKYFSNKYSSKSAPRELLNTQIFREILNSENNILEPYSIDYTYYVPVKIRTMYANFERLNIDICRLESLKGIINYPIYNQTWNSKIKPIISSKESAATNYALSDVKFYFHNTEKYHNITDGQLHGGKNSYQYKYHKYKTKYYQLLNQE</sequence>
<dbReference type="EMBL" id="MG779371">
    <property type="protein sequence ID" value="AUV58746.1"/>
    <property type="molecule type" value="Genomic_DNA"/>
</dbReference>